<name>A0ABV4TBF6_9FLAO</name>
<evidence type="ECO:0000313" key="3">
    <source>
        <dbReference type="Proteomes" id="UP001574169"/>
    </source>
</evidence>
<proteinExistence type="predicted"/>
<dbReference type="RefSeq" id="WP_373405333.1">
    <property type="nucleotide sequence ID" value="NZ_JBCFQL010000002.1"/>
</dbReference>
<dbReference type="InterPro" id="IPR018551">
    <property type="entry name" value="DUF2007"/>
</dbReference>
<accession>A0ABV4TBF6</accession>
<keyword evidence="3" id="KW-1185">Reference proteome</keyword>
<feature type="domain" description="DUF2007" evidence="1">
    <location>
        <begin position="7"/>
        <end position="72"/>
    </location>
</feature>
<sequence>MGLMKVFSGSEILALALKEKIEAVGVDTVMKDNIQSARLAGFGPERSGLGSAVELFIQETDFAKANPVIEEFRLNI</sequence>
<reference evidence="2 3" key="1">
    <citation type="submission" date="2024-04" db="EMBL/GenBank/DDBJ databases">
        <title>New Clade of Flavobacterium.</title>
        <authorList>
            <person name="Matos L."/>
            <person name="Proenca D.N."/>
            <person name="Fransisco R.M."/>
            <person name="Chung A.P."/>
            <person name="Maccario L."/>
            <person name="Sorensen S.J."/>
            <person name="Morais P.V."/>
        </authorList>
    </citation>
    <scope>NUCLEOTIDE SEQUENCE [LARGE SCALE GENOMIC DNA]</scope>
    <source>
        <strain evidence="2 3">FZUC8N2.13</strain>
    </source>
</reference>
<organism evidence="2 3">
    <name type="scientific">Flavobacterium zubiriense</name>
    <dbReference type="NCBI Taxonomy" id="3138075"/>
    <lineage>
        <taxon>Bacteria</taxon>
        <taxon>Pseudomonadati</taxon>
        <taxon>Bacteroidota</taxon>
        <taxon>Flavobacteriia</taxon>
        <taxon>Flavobacteriales</taxon>
        <taxon>Flavobacteriaceae</taxon>
        <taxon>Flavobacterium</taxon>
    </lineage>
</organism>
<gene>
    <name evidence="2" type="ORF">AAGV28_02955</name>
</gene>
<comment type="caution">
    <text evidence="2">The sequence shown here is derived from an EMBL/GenBank/DDBJ whole genome shotgun (WGS) entry which is preliminary data.</text>
</comment>
<dbReference type="EMBL" id="JBCFQL010000002">
    <property type="protein sequence ID" value="MFA9190321.1"/>
    <property type="molecule type" value="Genomic_DNA"/>
</dbReference>
<dbReference type="Proteomes" id="UP001574169">
    <property type="component" value="Unassembled WGS sequence"/>
</dbReference>
<protein>
    <submittedName>
        <fullName evidence="2">DUF2007 domain-containing protein</fullName>
    </submittedName>
</protein>
<dbReference type="Pfam" id="PF09413">
    <property type="entry name" value="DUF2007"/>
    <property type="match status" value="1"/>
</dbReference>
<evidence type="ECO:0000259" key="1">
    <source>
        <dbReference type="Pfam" id="PF09413"/>
    </source>
</evidence>
<evidence type="ECO:0000313" key="2">
    <source>
        <dbReference type="EMBL" id="MFA9190321.1"/>
    </source>
</evidence>